<reference evidence="2" key="1">
    <citation type="submission" date="2022-11" db="UniProtKB">
        <authorList>
            <consortium name="WormBaseParasite"/>
        </authorList>
    </citation>
    <scope>IDENTIFICATION</scope>
</reference>
<organism evidence="1 2">
    <name type="scientific">Panagrolaimus sp. ES5</name>
    <dbReference type="NCBI Taxonomy" id="591445"/>
    <lineage>
        <taxon>Eukaryota</taxon>
        <taxon>Metazoa</taxon>
        <taxon>Ecdysozoa</taxon>
        <taxon>Nematoda</taxon>
        <taxon>Chromadorea</taxon>
        <taxon>Rhabditida</taxon>
        <taxon>Tylenchina</taxon>
        <taxon>Panagrolaimomorpha</taxon>
        <taxon>Panagrolaimoidea</taxon>
        <taxon>Panagrolaimidae</taxon>
        <taxon>Panagrolaimus</taxon>
    </lineage>
</organism>
<dbReference type="Proteomes" id="UP000887579">
    <property type="component" value="Unplaced"/>
</dbReference>
<accession>A0AC34GXT6</accession>
<name>A0AC34GXT6_9BILA</name>
<proteinExistence type="predicted"/>
<protein>
    <submittedName>
        <fullName evidence="2">Sulfhydryl oxidase</fullName>
    </submittedName>
</protein>
<evidence type="ECO:0000313" key="2">
    <source>
        <dbReference type="WBParaSite" id="ES5_v2.g9832.t1"/>
    </source>
</evidence>
<sequence length="585" mass="66885">MLYSILFLSIILFSTSINAEFADFGTVPKGVNPTLYDAADDPIVQLDESTFNDTVFCSGRDDCPSYIVEFYSDWCGHCRSYASLYKSFAKDIRGWSKIIKIAAMNCADPVNEATCRANGIMFFPYIKYFPRNSSDTFYGVKLRPYQSVAEMRDQITQVLIQDYAINHFEDWPTFDVLGDISTYGELWHGAKESADTMAIVFENDASSLIGAQLLLDLTKYSDRLLARRCLKTHPLVDALHITDFPTLAVFRRGERTPVLIAELRRLLLNELEEFLHNERENNDVVFNSRKNMTNICTENPEKCKSLFFVSETDMLKAMRYSLLREVPRHGGYLSGANLTALYSFIDILAQSFPTTTMDSLNNDTEMNLGNSARARVVFTHLRDFLDAHGLEEPLAVEQWQSEFARAEEDQGSPFPISGDWEHCKGSTPQYRGYTCGLWTTFHALTVSAYKNGVNDVSFRPLPVLQAIRDFVGSFFGCEHCRKHFLKMTTRSFKMEAQVRKAEDIFLYLWRAHNIVNARLKGRDTEDPRFPKNQFPPLFLCPDCHSTKSRMNEKEVQSYLIDYYSRIKPIKNATIETSTSTSSLVL</sequence>
<evidence type="ECO:0000313" key="1">
    <source>
        <dbReference type="Proteomes" id="UP000887579"/>
    </source>
</evidence>
<dbReference type="WBParaSite" id="ES5_v2.g9832.t1">
    <property type="protein sequence ID" value="ES5_v2.g9832.t1"/>
    <property type="gene ID" value="ES5_v2.g9832"/>
</dbReference>